<gene>
    <name evidence="2" type="ORF">J3A84_07820</name>
</gene>
<feature type="domain" description="AB hydrolase-1" evidence="1">
    <location>
        <begin position="25"/>
        <end position="255"/>
    </location>
</feature>
<sequence>MSFFKVNGVRLFYEIRGKEDAEENIVFLNGVMASTNSWYVLSKPFEDMGYRVILHDFKGQLKSDKPEGPYSFEEHAEELDALLAYLGISSAHFVGTSYGGEVAMKYATLHGDRMKSMVIIDSTSELDPVMKAFISSWKVPAREGDGESFFNLLMPTIYGTKFMRENEEFLSARAKATKNIGEDYLKGQITLYDTFLRDVTMVDRLKEIQVKTLIICGEEDILKKPHHSLRIHHEIKGSEYVLLPECGHVAIFEKPDEIITLLLGFILKNR</sequence>
<dbReference type="PANTHER" id="PTHR43798">
    <property type="entry name" value="MONOACYLGLYCEROL LIPASE"/>
    <property type="match status" value="1"/>
</dbReference>
<keyword evidence="2" id="KW-0378">Hydrolase</keyword>
<dbReference type="AlphaFoldDB" id="A0A939HAJ0"/>
<dbReference type="InterPro" id="IPR000639">
    <property type="entry name" value="Epox_hydrolase-like"/>
</dbReference>
<dbReference type="EMBL" id="JAFNJU010000005">
    <property type="protein sequence ID" value="MBO1264933.1"/>
    <property type="molecule type" value="Genomic_DNA"/>
</dbReference>
<organism evidence="2 3">
    <name type="scientific">Proteiniclasticum aestuarii</name>
    <dbReference type="NCBI Taxonomy" id="2817862"/>
    <lineage>
        <taxon>Bacteria</taxon>
        <taxon>Bacillati</taxon>
        <taxon>Bacillota</taxon>
        <taxon>Clostridia</taxon>
        <taxon>Eubacteriales</taxon>
        <taxon>Clostridiaceae</taxon>
        <taxon>Proteiniclasticum</taxon>
    </lineage>
</organism>
<dbReference type="PRINTS" id="PR00111">
    <property type="entry name" value="ABHYDROLASE"/>
</dbReference>
<evidence type="ECO:0000313" key="2">
    <source>
        <dbReference type="EMBL" id="MBO1264933.1"/>
    </source>
</evidence>
<dbReference type="RefSeq" id="WP_207599457.1">
    <property type="nucleotide sequence ID" value="NZ_JAFNJU010000005.1"/>
</dbReference>
<dbReference type="GO" id="GO:0016787">
    <property type="term" value="F:hydrolase activity"/>
    <property type="evidence" value="ECO:0007669"/>
    <property type="project" value="UniProtKB-KW"/>
</dbReference>
<reference evidence="2" key="1">
    <citation type="submission" date="2021-03" db="EMBL/GenBank/DDBJ databases">
        <title>Proteiniclasticum marinus sp. nov., isolated from tidal flat sediment.</title>
        <authorList>
            <person name="Namirimu T."/>
            <person name="Yang J.-A."/>
            <person name="Yang S.-H."/>
            <person name="Kim Y.-J."/>
            <person name="Kwon K.K."/>
        </authorList>
    </citation>
    <scope>NUCLEOTIDE SEQUENCE</scope>
    <source>
        <strain evidence="2">SCR006</strain>
    </source>
</reference>
<dbReference type="SUPFAM" id="SSF53474">
    <property type="entry name" value="alpha/beta-Hydrolases"/>
    <property type="match status" value="1"/>
</dbReference>
<dbReference type="PANTHER" id="PTHR43798:SF33">
    <property type="entry name" value="HYDROLASE, PUTATIVE (AFU_ORTHOLOGUE AFUA_2G14860)-RELATED"/>
    <property type="match status" value="1"/>
</dbReference>
<dbReference type="InterPro" id="IPR029058">
    <property type="entry name" value="AB_hydrolase_fold"/>
</dbReference>
<dbReference type="Pfam" id="PF00561">
    <property type="entry name" value="Abhydrolase_1"/>
    <property type="match status" value="1"/>
</dbReference>
<keyword evidence="3" id="KW-1185">Reference proteome</keyword>
<comment type="caution">
    <text evidence="2">The sequence shown here is derived from an EMBL/GenBank/DDBJ whole genome shotgun (WGS) entry which is preliminary data.</text>
</comment>
<dbReference type="GO" id="GO:0016020">
    <property type="term" value="C:membrane"/>
    <property type="evidence" value="ECO:0007669"/>
    <property type="project" value="TreeGrafter"/>
</dbReference>
<dbReference type="Proteomes" id="UP000664218">
    <property type="component" value="Unassembled WGS sequence"/>
</dbReference>
<accession>A0A939HAJ0</accession>
<dbReference type="Gene3D" id="3.40.50.1820">
    <property type="entry name" value="alpha/beta hydrolase"/>
    <property type="match status" value="1"/>
</dbReference>
<dbReference type="PRINTS" id="PR00412">
    <property type="entry name" value="EPOXHYDRLASE"/>
</dbReference>
<dbReference type="InterPro" id="IPR000073">
    <property type="entry name" value="AB_hydrolase_1"/>
</dbReference>
<evidence type="ECO:0000259" key="1">
    <source>
        <dbReference type="Pfam" id="PF00561"/>
    </source>
</evidence>
<dbReference type="InterPro" id="IPR050266">
    <property type="entry name" value="AB_hydrolase_sf"/>
</dbReference>
<proteinExistence type="predicted"/>
<evidence type="ECO:0000313" key="3">
    <source>
        <dbReference type="Proteomes" id="UP000664218"/>
    </source>
</evidence>
<name>A0A939HAJ0_9CLOT</name>
<protein>
    <submittedName>
        <fullName evidence="2">Alpha/beta hydrolase</fullName>
    </submittedName>
</protein>